<dbReference type="Pfam" id="PF13967">
    <property type="entry name" value="RSN1_TM"/>
    <property type="match status" value="1"/>
</dbReference>
<feature type="transmembrane region" description="Helical" evidence="9">
    <location>
        <begin position="899"/>
        <end position="920"/>
    </location>
</feature>
<dbReference type="InterPro" id="IPR003864">
    <property type="entry name" value="CSC1/OSCA1-like_7TM"/>
</dbReference>
<organism evidence="12 13">
    <name type="scientific">Chlorella vulgaris</name>
    <name type="common">Green alga</name>
    <dbReference type="NCBI Taxonomy" id="3077"/>
    <lineage>
        <taxon>Eukaryota</taxon>
        <taxon>Viridiplantae</taxon>
        <taxon>Chlorophyta</taxon>
        <taxon>core chlorophytes</taxon>
        <taxon>Trebouxiophyceae</taxon>
        <taxon>Chlorellales</taxon>
        <taxon>Chlorellaceae</taxon>
        <taxon>Chlorella clade</taxon>
        <taxon>Chlorella</taxon>
    </lineage>
</organism>
<feature type="transmembrane region" description="Helical" evidence="9">
    <location>
        <begin position="801"/>
        <end position="825"/>
    </location>
</feature>
<feature type="transmembrane region" description="Helical" evidence="9">
    <location>
        <begin position="34"/>
        <end position="55"/>
    </location>
</feature>
<dbReference type="GO" id="GO:0005227">
    <property type="term" value="F:calcium-activated cation channel activity"/>
    <property type="evidence" value="ECO:0007669"/>
    <property type="project" value="InterPro"/>
</dbReference>
<feature type="region of interest" description="Disordered" evidence="8">
    <location>
        <begin position="397"/>
        <end position="443"/>
    </location>
</feature>
<feature type="transmembrane region" description="Helical" evidence="9">
    <location>
        <begin position="1683"/>
        <end position="1702"/>
    </location>
</feature>
<proteinExistence type="inferred from homology"/>
<evidence type="ECO:0000256" key="6">
    <source>
        <dbReference type="ARBA" id="ARBA00023136"/>
    </source>
</evidence>
<evidence type="ECO:0000256" key="7">
    <source>
        <dbReference type="SAM" id="Coils"/>
    </source>
</evidence>
<reference evidence="12" key="2">
    <citation type="submission" date="2020-11" db="EMBL/GenBank/DDBJ databases">
        <authorList>
            <person name="Cecchin M."/>
            <person name="Marcolungo L."/>
            <person name="Rossato M."/>
            <person name="Girolomoni L."/>
            <person name="Cosentino E."/>
            <person name="Cuine S."/>
            <person name="Li-Beisson Y."/>
            <person name="Delledonne M."/>
            <person name="Ballottari M."/>
        </authorList>
    </citation>
    <scope>NUCLEOTIDE SEQUENCE</scope>
    <source>
        <strain evidence="12">211/11P</strain>
        <tissue evidence="12">Whole cell</tissue>
    </source>
</reference>
<feature type="transmembrane region" description="Helical" evidence="9">
    <location>
        <begin position="1714"/>
        <end position="1735"/>
    </location>
</feature>
<name>A0A9D4Z1M8_CHLVU</name>
<feature type="transmembrane region" description="Helical" evidence="9">
    <location>
        <begin position="1059"/>
        <end position="1081"/>
    </location>
</feature>
<comment type="caution">
    <text evidence="12">The sequence shown here is derived from an EMBL/GenBank/DDBJ whole genome shotgun (WGS) entry which is preliminary data.</text>
</comment>
<accession>A0A9D4Z1M8</accession>
<evidence type="ECO:0000256" key="5">
    <source>
        <dbReference type="ARBA" id="ARBA00022989"/>
    </source>
</evidence>
<evidence type="ECO:0000256" key="1">
    <source>
        <dbReference type="ARBA" id="ARBA00004141"/>
    </source>
</evidence>
<keyword evidence="5 9" id="KW-1133">Transmembrane helix</keyword>
<reference evidence="12" key="1">
    <citation type="journal article" date="2019" name="Plant J.">
        <title>Chlorella vulgaris genome assembly and annotation reveals the molecular basis for metabolic acclimation to high light conditions.</title>
        <authorList>
            <person name="Cecchin M."/>
            <person name="Marcolungo L."/>
            <person name="Rossato M."/>
            <person name="Girolomoni L."/>
            <person name="Cosentino E."/>
            <person name="Cuine S."/>
            <person name="Li-Beisson Y."/>
            <person name="Delledonne M."/>
            <person name="Ballottari M."/>
        </authorList>
    </citation>
    <scope>NUCLEOTIDE SEQUENCE</scope>
    <source>
        <strain evidence="12">211/11P</strain>
    </source>
</reference>
<feature type="coiled-coil region" evidence="7">
    <location>
        <begin position="709"/>
        <end position="736"/>
    </location>
</feature>
<evidence type="ECO:0000259" key="11">
    <source>
        <dbReference type="Pfam" id="PF13967"/>
    </source>
</evidence>
<dbReference type="GO" id="GO:0005886">
    <property type="term" value="C:plasma membrane"/>
    <property type="evidence" value="ECO:0007669"/>
    <property type="project" value="TreeGrafter"/>
</dbReference>
<evidence type="ECO:0000313" key="12">
    <source>
        <dbReference type="EMBL" id="KAI3437782.1"/>
    </source>
</evidence>
<gene>
    <name evidence="12" type="ORF">D9Q98_000229</name>
</gene>
<evidence type="ECO:0000256" key="4">
    <source>
        <dbReference type="ARBA" id="ARBA00022692"/>
    </source>
</evidence>
<feature type="transmembrane region" description="Helical" evidence="9">
    <location>
        <begin position="186"/>
        <end position="205"/>
    </location>
</feature>
<sequence>MSAGEQLWNCTTGSGGVNSSSPNCYNTTIDASQIVFGLAINSGIGILCYIGFVLWRGEFRVYFNRLVSPYTLSKQRPPPLKLGGHHQIWSWLIPVFTLPDGDLLRVAGLDALVAQRVLGFGCLALLPLAFLGIAVLLPINYTSYVPAVQTSVVSTTGEGNTTSSSAINDQFLRMTMSAVPFGSNLLLVHFFFTYIYIAWVCWLMVQYYKEFISLRQAHDHSLFQTTELGKRNSLLEGGQSSGSKSSSKSMQISHALRLSMQRSSGANGHGSGGSGLPLDGSERHCSVRFSDGASAGGGSTGDKVLQLGSGSVGEQGAEGEGHTTTSIGSRPRLSGDAEEQFPPPMAGATERPSQKRLGENGLLPTDSSVGLRERFSSKAQVGASPFDQASSGKVFKLPGALSRKASRPNSWMEPDDSSSNSGGGGSPSPEPDLEQAAASAGSPHHVVTAGGLEWDELAESLPLVASADAAQFYTVLIIDAPIEEFTYSHTDSPWVWHMPTKLTKKRRLSLESLTGVVTTGKALARLTSVKERQRLEHRHRRMQVAEESFTDLFGEDFDRIVPLHNPADVDGVMTKWWNERAKLDRLRYQQQRLTSEQAELKAAEAEHQRELKQQIAALEQQIGQLEAEDGQQQPVAAAGRLPAHQQIDIEQPAATGLEQPRQQPEAGNAKPTGWKAVVCCGGGRTASSRAASMPPAKRQKRLKLVATQLDKVTTQIEVTEERLATLQSDFEEAQLVAAEALPAPCFFATFHTAQAAAQAARLNLNPLHERMMRSLPAPAPNNVNYTTLLHSWSERGTRPTVVAFFVGLMILFPIGVFAGVCGTIVSAACGGNEGSTNGSWFCSDSGFASFLRNIISSTLPSILLSVWQAIVMPIWFYNCAQAEATHVSFSALDLRCAHWFFLHDVLNVFLGGMLGGSIVWGLRAVINEPGQFFVILGQAAPASSNFFINYVSYRALAMAMFRLFFPHAAVFGGILKWLHIVPKPKTDRDREAAGLPINCRWSRDLGVLQLTVFVVCLAYAIVSPLIVPFGLLYFIVTWPVWRYQMLYVYQSHYDCQGQFWIYCAHRIIICLGIMSSFTAAVLATKGAYAQGLVLFFTTLAFLWWFDTYLTMRYDHVVDQVPAVGFLLAPRARVDDRLYVAPPMRPAAAGWTPDKTHDGWRLQGRLKPPIGAPEQLAALEGRFSMHASCGGGFVLEGPEASDSECSGASSDEEEPAHAASRVLCQSLAAAVDFRQALGEPEEMAARLAALPGSPCALCLALAGEDGSDLLRLPVMEQEHLTFLPAAPRQAMQPGSAAWRCWTSHRRLLWCSQDGETPGFDDWAALVASDPSYRALLTVPLAAAPGKRETLGASTFVLAAAPSAADEDALQDFAECLAGSIAHTSKHVWEESLGCLQQVVPRRIRGRMLIALSQGPVAAADAASGAAGAASSAGGLPTPAVGMGAGLLTGEESLGPHTPCCSFDATGCRLLGWQASDHTPRACTSGCTSSSEGRDISESMRFVGRPGACTSEDAGFPAKAAERSGSAGSKGRQMVPAEVHPARQKWDLEFTDPALEASFKHWFNCLQTNADLEVLRYLVVLLLLLAAGLCAHGGPSWGVLLAVSQGLLSVAAMAALMLFDTGRCIAHRSAVVAALRITGTAVQLAHRYLDPAFYSDSLLKDLVGNCSLTLMVNSFRSRLRFSNHLLVQLAKLYLCSLANAFIYSSPSRAACAYLSLPATSFIQLAAALLPSAAVYHFEAALRRAFRPEMVTWTGGPT</sequence>
<feature type="transmembrane region" description="Helical" evidence="9">
    <location>
        <begin position="963"/>
        <end position="980"/>
    </location>
</feature>
<dbReference type="PANTHER" id="PTHR13018">
    <property type="entry name" value="PROBABLE MEMBRANE PROTEIN DUF221-RELATED"/>
    <property type="match status" value="1"/>
</dbReference>
<keyword evidence="3" id="KW-0813">Transport</keyword>
<keyword evidence="13" id="KW-1185">Reference proteome</keyword>
<feature type="compositionally biased region" description="Low complexity" evidence="8">
    <location>
        <begin position="237"/>
        <end position="249"/>
    </location>
</feature>
<feature type="domain" description="CSC1/OSCA1-like 7TM region" evidence="10">
    <location>
        <begin position="848"/>
        <end position="1081"/>
    </location>
</feature>
<keyword evidence="6 9" id="KW-0472">Membrane</keyword>
<dbReference type="Proteomes" id="UP001055712">
    <property type="component" value="Unassembled WGS sequence"/>
</dbReference>
<evidence type="ECO:0000256" key="9">
    <source>
        <dbReference type="SAM" id="Phobius"/>
    </source>
</evidence>
<evidence type="ECO:0000256" key="8">
    <source>
        <dbReference type="SAM" id="MobiDB-lite"/>
    </source>
</evidence>
<keyword evidence="7" id="KW-0175">Coiled coil</keyword>
<dbReference type="PANTHER" id="PTHR13018:SF5">
    <property type="entry name" value="RE44586P"/>
    <property type="match status" value="1"/>
</dbReference>
<feature type="transmembrane region" description="Helical" evidence="9">
    <location>
        <begin position="1010"/>
        <end position="1038"/>
    </location>
</feature>
<comment type="similarity">
    <text evidence="2">Belongs to the CSC1 (TC 1.A.17) family.</text>
</comment>
<feature type="transmembrane region" description="Helical" evidence="9">
    <location>
        <begin position="1598"/>
        <end position="1617"/>
    </location>
</feature>
<feature type="transmembrane region" description="Helical" evidence="9">
    <location>
        <begin position="117"/>
        <end position="139"/>
    </location>
</feature>
<dbReference type="Pfam" id="PF02714">
    <property type="entry name" value="RSN1_7TM"/>
    <property type="match status" value="1"/>
</dbReference>
<feature type="transmembrane region" description="Helical" evidence="9">
    <location>
        <begin position="1087"/>
        <end position="1105"/>
    </location>
</feature>
<keyword evidence="4 9" id="KW-0812">Transmembrane</keyword>
<dbReference type="InterPro" id="IPR045122">
    <property type="entry name" value="Csc1-like"/>
</dbReference>
<dbReference type="InterPro" id="IPR032880">
    <property type="entry name" value="CSC1/OSCA1-like_N"/>
</dbReference>
<feature type="transmembrane region" description="Helical" evidence="9">
    <location>
        <begin position="1572"/>
        <end position="1592"/>
    </location>
</feature>
<feature type="coiled-coil region" evidence="7">
    <location>
        <begin position="583"/>
        <end position="628"/>
    </location>
</feature>
<evidence type="ECO:0000259" key="10">
    <source>
        <dbReference type="Pfam" id="PF02714"/>
    </source>
</evidence>
<feature type="region of interest" description="Disordered" evidence="8">
    <location>
        <begin position="233"/>
        <end position="368"/>
    </location>
</feature>
<feature type="transmembrane region" description="Helical" evidence="9">
    <location>
        <begin position="854"/>
        <end position="878"/>
    </location>
</feature>
<protein>
    <recommendedName>
        <fullName evidence="14">ERD4-related membrane</fullName>
    </recommendedName>
</protein>
<comment type="subcellular location">
    <subcellularLocation>
        <location evidence="1">Membrane</location>
        <topology evidence="1">Multi-pass membrane protein</topology>
    </subcellularLocation>
</comment>
<evidence type="ECO:0000313" key="13">
    <source>
        <dbReference type="Proteomes" id="UP001055712"/>
    </source>
</evidence>
<dbReference type="OrthoDB" id="1689567at2759"/>
<feature type="transmembrane region" description="Helical" evidence="9">
    <location>
        <begin position="932"/>
        <end position="951"/>
    </location>
</feature>
<evidence type="ECO:0008006" key="14">
    <source>
        <dbReference type="Google" id="ProtNLM"/>
    </source>
</evidence>
<evidence type="ECO:0000256" key="2">
    <source>
        <dbReference type="ARBA" id="ARBA00007779"/>
    </source>
</evidence>
<dbReference type="EMBL" id="SIDB01000001">
    <property type="protein sequence ID" value="KAI3437782.1"/>
    <property type="molecule type" value="Genomic_DNA"/>
</dbReference>
<feature type="domain" description="CSC1/OSCA1-like N-terminal transmembrane" evidence="11">
    <location>
        <begin position="34"/>
        <end position="206"/>
    </location>
</feature>
<evidence type="ECO:0000256" key="3">
    <source>
        <dbReference type="ARBA" id="ARBA00022448"/>
    </source>
</evidence>